<dbReference type="OrthoDB" id="3176171at2759"/>
<dbReference type="Proteomes" id="UP000504607">
    <property type="component" value="Unplaced"/>
</dbReference>
<dbReference type="PANTHER" id="PTHR47972:SF45">
    <property type="entry name" value="PROTEIN CLARET SEGREGATIONAL"/>
    <property type="match status" value="1"/>
</dbReference>
<protein>
    <recommendedName>
        <fullName evidence="7">Kinesin-like protein</fullName>
    </recommendedName>
</protein>
<gene>
    <name evidence="12" type="primary">LOC105035991</name>
</gene>
<keyword evidence="5 6" id="KW-0505">Motor protein</keyword>
<dbReference type="GO" id="GO:0008017">
    <property type="term" value="F:microtubule binding"/>
    <property type="evidence" value="ECO:0007669"/>
    <property type="project" value="InterPro"/>
</dbReference>
<dbReference type="InParanoid" id="A0A6J0PD48"/>
<accession>A0A6J0PD48</accession>
<feature type="compositionally biased region" description="Basic and acidic residues" evidence="9">
    <location>
        <begin position="23"/>
        <end position="34"/>
    </location>
</feature>
<evidence type="ECO:0000259" key="10">
    <source>
        <dbReference type="PROSITE" id="PS50067"/>
    </source>
</evidence>
<evidence type="ECO:0000256" key="3">
    <source>
        <dbReference type="ARBA" id="ARBA00022741"/>
    </source>
</evidence>
<evidence type="ECO:0000256" key="6">
    <source>
        <dbReference type="PROSITE-ProRule" id="PRU00283"/>
    </source>
</evidence>
<comment type="similarity">
    <text evidence="1">Belongs to the TRAFAC class myosin-kinesin ATPase superfamily. Kinesin family. KIN-14 subfamily.</text>
</comment>
<feature type="region of interest" description="Disordered" evidence="9">
    <location>
        <begin position="1"/>
        <end position="94"/>
    </location>
</feature>
<evidence type="ECO:0000313" key="11">
    <source>
        <dbReference type="Proteomes" id="UP000504607"/>
    </source>
</evidence>
<proteinExistence type="inferred from homology"/>
<dbReference type="InterPro" id="IPR027640">
    <property type="entry name" value="Kinesin-like_fam"/>
</dbReference>
<evidence type="ECO:0000256" key="7">
    <source>
        <dbReference type="RuleBase" id="RU000394"/>
    </source>
</evidence>
<dbReference type="FunFam" id="3.40.850.10:FF:000048">
    <property type="entry name" value="Kinesin-like protein"/>
    <property type="match status" value="1"/>
</dbReference>
<evidence type="ECO:0000256" key="4">
    <source>
        <dbReference type="ARBA" id="ARBA00022840"/>
    </source>
</evidence>
<dbReference type="InterPro" id="IPR019821">
    <property type="entry name" value="Kinesin_motor_CS"/>
</dbReference>
<keyword evidence="2 7" id="KW-0493">Microtubule</keyword>
<dbReference type="GO" id="GO:0003777">
    <property type="term" value="F:microtubule motor activity"/>
    <property type="evidence" value="ECO:0007669"/>
    <property type="project" value="InterPro"/>
</dbReference>
<feature type="domain" description="Kinesin motor" evidence="10">
    <location>
        <begin position="483"/>
        <end position="821"/>
    </location>
</feature>
<name>A0A6J0PD48_ELAGV</name>
<evidence type="ECO:0000256" key="5">
    <source>
        <dbReference type="ARBA" id="ARBA00023175"/>
    </source>
</evidence>
<dbReference type="FunCoup" id="A0A6J0PD48">
    <property type="interactions" value="732"/>
</dbReference>
<dbReference type="SUPFAM" id="SSF52540">
    <property type="entry name" value="P-loop containing nucleoside triphosphate hydrolases"/>
    <property type="match status" value="1"/>
</dbReference>
<evidence type="ECO:0000256" key="9">
    <source>
        <dbReference type="SAM" id="MobiDB-lite"/>
    </source>
</evidence>
<dbReference type="InterPro" id="IPR001752">
    <property type="entry name" value="Kinesin_motor_dom"/>
</dbReference>
<organism evidence="11 12">
    <name type="scientific">Elaeis guineensis var. tenera</name>
    <name type="common">Oil palm</name>
    <dbReference type="NCBI Taxonomy" id="51953"/>
    <lineage>
        <taxon>Eukaryota</taxon>
        <taxon>Viridiplantae</taxon>
        <taxon>Streptophyta</taxon>
        <taxon>Embryophyta</taxon>
        <taxon>Tracheophyta</taxon>
        <taxon>Spermatophyta</taxon>
        <taxon>Magnoliopsida</taxon>
        <taxon>Liliopsida</taxon>
        <taxon>Arecaceae</taxon>
        <taxon>Arecoideae</taxon>
        <taxon>Cocoseae</taxon>
        <taxon>Elaeidinae</taxon>
        <taxon>Elaeis</taxon>
    </lineage>
</organism>
<dbReference type="Gene3D" id="3.40.850.10">
    <property type="entry name" value="Kinesin motor domain"/>
    <property type="match status" value="1"/>
</dbReference>
<dbReference type="PROSITE" id="PS50067">
    <property type="entry name" value="KINESIN_MOTOR_2"/>
    <property type="match status" value="1"/>
</dbReference>
<feature type="coiled-coil region" evidence="8">
    <location>
        <begin position="442"/>
        <end position="469"/>
    </location>
</feature>
<dbReference type="PRINTS" id="PR00380">
    <property type="entry name" value="KINESINHEAVY"/>
</dbReference>
<evidence type="ECO:0000256" key="1">
    <source>
        <dbReference type="ARBA" id="ARBA00010899"/>
    </source>
</evidence>
<dbReference type="AlphaFoldDB" id="A0A6J0PD48"/>
<dbReference type="GO" id="GO:0005874">
    <property type="term" value="C:microtubule"/>
    <property type="evidence" value="ECO:0007669"/>
    <property type="project" value="UniProtKB-KW"/>
</dbReference>
<dbReference type="GO" id="GO:0007018">
    <property type="term" value="P:microtubule-based movement"/>
    <property type="evidence" value="ECO:0007669"/>
    <property type="project" value="InterPro"/>
</dbReference>
<keyword evidence="8" id="KW-0175">Coiled coil</keyword>
<evidence type="ECO:0000313" key="12">
    <source>
        <dbReference type="RefSeq" id="XP_019703066.1"/>
    </source>
</evidence>
<dbReference type="Pfam" id="PF00225">
    <property type="entry name" value="Kinesin"/>
    <property type="match status" value="1"/>
</dbReference>
<keyword evidence="3 6" id="KW-0547">Nucleotide-binding</keyword>
<dbReference type="GO" id="GO:0005524">
    <property type="term" value="F:ATP binding"/>
    <property type="evidence" value="ECO:0007669"/>
    <property type="project" value="UniProtKB-UniRule"/>
</dbReference>
<dbReference type="PROSITE" id="PS00411">
    <property type="entry name" value="KINESIN_MOTOR_1"/>
    <property type="match status" value="1"/>
</dbReference>
<sequence length="842" mass="95037">MSFRNQNRPPPTPVLNPIRSPSNKKENLDEAPVDKRRKIGIGKMVCPATNPRARQMLSTVNAGPNPGGHGDHGTGAAPTSDGGSSGGGVEFASREDVERVLGEKMKGKNKNDYKGKSEQMIEYIKKLRTCIRWFMELEDGYLAEQEKLRSMLDSEERRHVEIEVQMRAKFEELNTIIQELQRQHASLQETFRKEEADKLASIKSYEEEREARIAAENLRATLSEELEKVNQEARCLSDQLKMIQETSKRLQEYNISLQQYSSSLRAEAAKDGETISKLQKEKNAMMETLTGLRDHVNSLKIQLDSSRSSQQESIKQKEELKKEVGCLRTELQQVRDERDHTSVQVQSLSVELANYKEITGKSSKDLDSIRIKYSALEVCFIFSYLFFKLCNCLYSYLFSKLYMQDTCSSQREQIYMLQHQLAAANEKLKRADLTAIETMTEYEEQKKTVKDLQEHLADAEFQILESEKLRKKLHNTILELKGNIRVFCRVRPILPDSDCSGTEGPVVSYPASVESLGRGIDLMHHAQKYSFTFDKVFNHEASQEDVFVEISQLVQSALDGYKVCIFAYGQTGSGKTFTMMGKPEPSEQKGLIPRSLEQIFQTSQSLQCQGWKYKMQASMLEIYNETIRDLLSPSRPGSLDANTALSKQYAIKHDSNGNTHVSDLTIVDVCSIKEVSFLLQQAAQSRSVGRTQMNEQSSRSHFVFTLRISGVNESTEQQVQGVLNLIDLAGSERLAKSGSTGDRLKETQAINKSLSALSDVIFSIAKKEDHVPFRNSKLTYLLQPCLGGDSKTLMFVNISPETSSVGESICSLRFAARVNSCEIGIPRRQTQMRSSDSRLSYG</sequence>
<dbReference type="CDD" id="cd01366">
    <property type="entry name" value="KISc_C_terminal"/>
    <property type="match status" value="1"/>
</dbReference>
<dbReference type="InterPro" id="IPR027417">
    <property type="entry name" value="P-loop_NTPase"/>
</dbReference>
<dbReference type="RefSeq" id="XP_019703066.1">
    <property type="nucleotide sequence ID" value="XM_019847507.2"/>
</dbReference>
<dbReference type="PANTHER" id="PTHR47972">
    <property type="entry name" value="KINESIN-LIKE PROTEIN KLP-3"/>
    <property type="match status" value="1"/>
</dbReference>
<feature type="binding site" evidence="6">
    <location>
        <begin position="569"/>
        <end position="576"/>
    </location>
    <ligand>
        <name>ATP</name>
        <dbReference type="ChEBI" id="CHEBI:30616"/>
    </ligand>
</feature>
<dbReference type="InterPro" id="IPR036961">
    <property type="entry name" value="Kinesin_motor_dom_sf"/>
</dbReference>
<dbReference type="SMART" id="SM00129">
    <property type="entry name" value="KISc"/>
    <property type="match status" value="1"/>
</dbReference>
<keyword evidence="4 6" id="KW-0067">ATP-binding</keyword>
<evidence type="ECO:0000256" key="2">
    <source>
        <dbReference type="ARBA" id="ARBA00022701"/>
    </source>
</evidence>
<keyword evidence="11" id="KW-1185">Reference proteome</keyword>
<feature type="coiled-coil region" evidence="8">
    <location>
        <begin position="163"/>
        <end position="246"/>
    </location>
</feature>
<reference evidence="12" key="1">
    <citation type="submission" date="2025-08" db="UniProtKB">
        <authorList>
            <consortium name="RefSeq"/>
        </authorList>
    </citation>
    <scope>IDENTIFICATION</scope>
</reference>
<evidence type="ECO:0000256" key="8">
    <source>
        <dbReference type="SAM" id="Coils"/>
    </source>
</evidence>